<evidence type="ECO:0000313" key="2">
    <source>
        <dbReference type="EMBL" id="ARN82762.1"/>
    </source>
</evidence>
<evidence type="ECO:0000313" key="3">
    <source>
        <dbReference type="Proteomes" id="UP000193978"/>
    </source>
</evidence>
<name>A0A1W6MYV0_9HYPH</name>
<keyword evidence="1" id="KW-1277">Toxin-antitoxin system</keyword>
<dbReference type="RefSeq" id="WP_085772897.1">
    <property type="nucleotide sequence ID" value="NZ_AP027149.1"/>
</dbReference>
<dbReference type="InterPro" id="IPR035093">
    <property type="entry name" value="RelE/ParE_toxin_dom_sf"/>
</dbReference>
<proteinExistence type="predicted"/>
<dbReference type="KEGG" id="mbry:B1812_18565"/>
<dbReference type="Pfam" id="PF05016">
    <property type="entry name" value="ParE_toxin"/>
    <property type="match status" value="1"/>
</dbReference>
<reference evidence="2 3" key="1">
    <citation type="submission" date="2017-02" db="EMBL/GenBank/DDBJ databases">
        <authorList>
            <person name="Peterson S.W."/>
        </authorList>
    </citation>
    <scope>NUCLEOTIDE SEQUENCE [LARGE SCALE GENOMIC DNA]</scope>
    <source>
        <strain evidence="2 3">S285</strain>
    </source>
</reference>
<evidence type="ECO:0000256" key="1">
    <source>
        <dbReference type="ARBA" id="ARBA00022649"/>
    </source>
</evidence>
<dbReference type="Proteomes" id="UP000193978">
    <property type="component" value="Chromosome"/>
</dbReference>
<evidence type="ECO:0008006" key="4">
    <source>
        <dbReference type="Google" id="ProtNLM"/>
    </source>
</evidence>
<dbReference type="InterPro" id="IPR007712">
    <property type="entry name" value="RelE/ParE_toxin"/>
</dbReference>
<dbReference type="EMBL" id="CP019948">
    <property type="protein sequence ID" value="ARN82762.1"/>
    <property type="molecule type" value="Genomic_DNA"/>
</dbReference>
<dbReference type="STRING" id="655015.B1812_18565"/>
<dbReference type="Gene3D" id="3.30.2310.20">
    <property type="entry name" value="RelE-like"/>
    <property type="match status" value="1"/>
</dbReference>
<accession>A0A1W6MYV0</accession>
<keyword evidence="3" id="KW-1185">Reference proteome</keyword>
<dbReference type="AlphaFoldDB" id="A0A1W6MYV0"/>
<gene>
    <name evidence="2" type="ORF">B1812_18565</name>
</gene>
<protein>
    <recommendedName>
        <fullName evidence="4">Plasmid stabilization protein</fullName>
    </recommendedName>
</protein>
<organism evidence="2 3">
    <name type="scientific">Methylocystis bryophila</name>
    <dbReference type="NCBI Taxonomy" id="655015"/>
    <lineage>
        <taxon>Bacteria</taxon>
        <taxon>Pseudomonadati</taxon>
        <taxon>Pseudomonadota</taxon>
        <taxon>Alphaproteobacteria</taxon>
        <taxon>Hyphomicrobiales</taxon>
        <taxon>Methylocystaceae</taxon>
        <taxon>Methylocystis</taxon>
    </lineage>
</organism>
<sequence>MRARVVISPEADADSAAILHDLAVKAGAEIADRCEAAFDSVYERLAEFPASGAPRPRLGERVRICLVSPCLVF</sequence>
<dbReference type="OrthoDB" id="8452776at2"/>